<protein>
    <submittedName>
        <fullName evidence="2">Uncharacterized protein</fullName>
    </submittedName>
</protein>
<organism evidence="2 3">
    <name type="scientific">Mikania micrantha</name>
    <name type="common">bitter vine</name>
    <dbReference type="NCBI Taxonomy" id="192012"/>
    <lineage>
        <taxon>Eukaryota</taxon>
        <taxon>Viridiplantae</taxon>
        <taxon>Streptophyta</taxon>
        <taxon>Embryophyta</taxon>
        <taxon>Tracheophyta</taxon>
        <taxon>Spermatophyta</taxon>
        <taxon>Magnoliopsida</taxon>
        <taxon>eudicotyledons</taxon>
        <taxon>Gunneridae</taxon>
        <taxon>Pentapetalae</taxon>
        <taxon>asterids</taxon>
        <taxon>campanulids</taxon>
        <taxon>Asterales</taxon>
        <taxon>Asteraceae</taxon>
        <taxon>Asteroideae</taxon>
        <taxon>Heliantheae alliance</taxon>
        <taxon>Eupatorieae</taxon>
        <taxon>Mikania</taxon>
    </lineage>
</organism>
<proteinExistence type="predicted"/>
<feature type="region of interest" description="Disordered" evidence="1">
    <location>
        <begin position="143"/>
        <end position="194"/>
    </location>
</feature>
<feature type="compositionally biased region" description="Pro residues" evidence="1">
    <location>
        <begin position="171"/>
        <end position="190"/>
    </location>
</feature>
<feature type="compositionally biased region" description="Low complexity" evidence="1">
    <location>
        <begin position="145"/>
        <end position="170"/>
    </location>
</feature>
<comment type="caution">
    <text evidence="2">The sequence shown here is derived from an EMBL/GenBank/DDBJ whole genome shotgun (WGS) entry which is preliminary data.</text>
</comment>
<dbReference type="AlphaFoldDB" id="A0A5N6NWR1"/>
<sequence>MGRDATDVGTSPQDHWATPRHHMAPWDEPQVVHEVGESSHQAELRAQMQQVSQDLQGLRQDLHQHHTTLEDTRTTVLEILTSHLTLMDQVNVMGTDTQAWRTTVEERLRRTWRQVDSDSGETALHKLESIIYQRFPYFILDDTPSDSSGSSSDAAPSQASSEASQAGPQVPATPPPPPPSPSPLPPPPASPIRVPVWDGMRRMWGQARKTTGLPPRHHMAPWDEPQVVHEVGESSHQAELRAQMQQVSQELQGLRQDLHQHHTTLEDTRTTVLEILTSHLTLMDQVNVMGTDTQAWRTTVEERLRRTWRQVLVATF</sequence>
<accession>A0A5N6NWR1</accession>
<reference evidence="2 3" key="1">
    <citation type="submission" date="2019-05" db="EMBL/GenBank/DDBJ databases">
        <title>Mikania micrantha, genome provides insights into the molecular mechanism of rapid growth.</title>
        <authorList>
            <person name="Liu B."/>
        </authorList>
    </citation>
    <scope>NUCLEOTIDE SEQUENCE [LARGE SCALE GENOMIC DNA]</scope>
    <source>
        <strain evidence="2">NLD-2019</strain>
        <tissue evidence="2">Leaf</tissue>
    </source>
</reference>
<evidence type="ECO:0000313" key="2">
    <source>
        <dbReference type="EMBL" id="KAD5507714.1"/>
    </source>
</evidence>
<evidence type="ECO:0000256" key="1">
    <source>
        <dbReference type="SAM" id="MobiDB-lite"/>
    </source>
</evidence>
<gene>
    <name evidence="2" type="ORF">E3N88_15417</name>
</gene>
<name>A0A5N6NWR1_9ASTR</name>
<evidence type="ECO:0000313" key="3">
    <source>
        <dbReference type="Proteomes" id="UP000326396"/>
    </source>
</evidence>
<dbReference type="Proteomes" id="UP000326396">
    <property type="component" value="Linkage Group LG16"/>
</dbReference>
<keyword evidence="3" id="KW-1185">Reference proteome</keyword>
<dbReference type="EMBL" id="SZYD01000008">
    <property type="protein sequence ID" value="KAD5507714.1"/>
    <property type="molecule type" value="Genomic_DNA"/>
</dbReference>
<feature type="region of interest" description="Disordered" evidence="1">
    <location>
        <begin position="1"/>
        <end position="25"/>
    </location>
</feature>